<dbReference type="Pfam" id="PF01808">
    <property type="entry name" value="AICARFT_IMPCHas"/>
    <property type="match status" value="1"/>
</dbReference>
<dbReference type="InterPro" id="IPR016193">
    <property type="entry name" value="Cytidine_deaminase-like"/>
</dbReference>
<keyword evidence="5 10" id="KW-0658">Purine biosynthesis</keyword>
<dbReference type="GO" id="GO:0005829">
    <property type="term" value="C:cytosol"/>
    <property type="evidence" value="ECO:0007669"/>
    <property type="project" value="TreeGrafter"/>
</dbReference>
<comment type="catalytic activity">
    <reaction evidence="9 10">
        <text>IMP + H2O = 5-formamido-1-(5-phospho-D-ribosyl)imidazole-4-carboxamide</text>
        <dbReference type="Rhea" id="RHEA:18445"/>
        <dbReference type="ChEBI" id="CHEBI:15377"/>
        <dbReference type="ChEBI" id="CHEBI:58053"/>
        <dbReference type="ChEBI" id="CHEBI:58467"/>
        <dbReference type="EC" id="3.5.4.10"/>
    </reaction>
</comment>
<dbReference type="EC" id="2.1.2.3" evidence="10"/>
<comment type="catalytic activity">
    <reaction evidence="8 10">
        <text>(6R)-10-formyltetrahydrofolate + 5-amino-1-(5-phospho-beta-D-ribosyl)imidazole-4-carboxamide = 5-formamido-1-(5-phospho-D-ribosyl)imidazole-4-carboxamide + (6S)-5,6,7,8-tetrahydrofolate</text>
        <dbReference type="Rhea" id="RHEA:22192"/>
        <dbReference type="ChEBI" id="CHEBI:57453"/>
        <dbReference type="ChEBI" id="CHEBI:58467"/>
        <dbReference type="ChEBI" id="CHEBI:58475"/>
        <dbReference type="ChEBI" id="CHEBI:195366"/>
        <dbReference type="EC" id="2.1.2.3"/>
    </reaction>
</comment>
<evidence type="ECO:0000256" key="10">
    <source>
        <dbReference type="HAMAP-Rule" id="MF_00139"/>
    </source>
</evidence>
<dbReference type="EMBL" id="MWAK01000153">
    <property type="protein sequence ID" value="OPZ91733.1"/>
    <property type="molecule type" value="Genomic_DNA"/>
</dbReference>
<evidence type="ECO:0000256" key="6">
    <source>
        <dbReference type="ARBA" id="ARBA00022801"/>
    </source>
</evidence>
<organism evidence="12">
    <name type="scientific">candidate division TA06 bacterium ADurb.Bin417</name>
    <dbReference type="NCBI Taxonomy" id="1852828"/>
    <lineage>
        <taxon>Bacteria</taxon>
        <taxon>Bacteria division TA06</taxon>
    </lineage>
</organism>
<dbReference type="Pfam" id="PF02142">
    <property type="entry name" value="MGS"/>
    <property type="match status" value="1"/>
</dbReference>
<dbReference type="CDD" id="cd01421">
    <property type="entry name" value="IMPCH"/>
    <property type="match status" value="1"/>
</dbReference>
<proteinExistence type="inferred from homology"/>
<dbReference type="InterPro" id="IPR024051">
    <property type="entry name" value="AICAR_Tfase_dup_dom_sf"/>
</dbReference>
<keyword evidence="6 10" id="KW-0378">Hydrolase</keyword>
<dbReference type="SMART" id="SM00851">
    <property type="entry name" value="MGS"/>
    <property type="match status" value="1"/>
</dbReference>
<gene>
    <name evidence="10 12" type="primary">purH</name>
    <name evidence="12" type="ORF">BWY73_01018</name>
</gene>
<feature type="domain" description="MGS-like" evidence="11">
    <location>
        <begin position="1"/>
        <end position="146"/>
    </location>
</feature>
<dbReference type="AlphaFoldDB" id="A0A1V5MER0"/>
<comment type="domain">
    <text evidence="10">The IMP cyclohydrolase activity resides in the N-terminal region.</text>
</comment>
<evidence type="ECO:0000256" key="7">
    <source>
        <dbReference type="ARBA" id="ARBA00023268"/>
    </source>
</evidence>
<comment type="pathway">
    <text evidence="2 10">Purine metabolism; IMP biosynthesis via de novo pathway; 5-formamido-1-(5-phospho-D-ribosyl)imidazole-4-carboxamide from 5-amino-1-(5-phospho-D-ribosyl)imidazole-4-carboxamide (10-formyl THF route): step 1/1.</text>
</comment>
<reference evidence="12" key="1">
    <citation type="submission" date="2017-02" db="EMBL/GenBank/DDBJ databases">
        <title>Delving into the versatile metabolic prowess of the omnipresent phylum Bacteroidetes.</title>
        <authorList>
            <person name="Nobu M.K."/>
            <person name="Mei R."/>
            <person name="Narihiro T."/>
            <person name="Kuroda K."/>
            <person name="Liu W.-T."/>
        </authorList>
    </citation>
    <scope>NUCLEOTIDE SEQUENCE</scope>
    <source>
        <strain evidence="12">ADurb.Bin417</strain>
    </source>
</reference>
<dbReference type="PANTHER" id="PTHR11692">
    <property type="entry name" value="BIFUNCTIONAL PURINE BIOSYNTHESIS PROTEIN PURH"/>
    <property type="match status" value="1"/>
</dbReference>
<protein>
    <recommendedName>
        <fullName evidence="10">Bifunctional purine biosynthesis protein PurH</fullName>
    </recommendedName>
    <domain>
        <recommendedName>
            <fullName evidence="10">Phosphoribosylaminoimidazolecarboxamide formyltransferase</fullName>
            <ecNumber evidence="10">2.1.2.3</ecNumber>
        </recommendedName>
        <alternativeName>
            <fullName evidence="10">AICAR transformylase</fullName>
        </alternativeName>
    </domain>
    <domain>
        <recommendedName>
            <fullName evidence="10">IMP cyclohydrolase</fullName>
            <ecNumber evidence="10">3.5.4.10</ecNumber>
        </recommendedName>
        <alternativeName>
            <fullName evidence="10">ATIC</fullName>
        </alternativeName>
        <alternativeName>
            <fullName evidence="10">IMP synthase</fullName>
        </alternativeName>
        <alternativeName>
            <fullName evidence="10">Inosinicase</fullName>
        </alternativeName>
    </domain>
</protein>
<dbReference type="GO" id="GO:0006189">
    <property type="term" value="P:'de novo' IMP biosynthetic process"/>
    <property type="evidence" value="ECO:0007669"/>
    <property type="project" value="UniProtKB-UniRule"/>
</dbReference>
<dbReference type="InterPro" id="IPR011607">
    <property type="entry name" value="MGS-like_dom"/>
</dbReference>
<accession>A0A1V5MER0</accession>
<evidence type="ECO:0000256" key="9">
    <source>
        <dbReference type="ARBA" id="ARBA00050687"/>
    </source>
</evidence>
<evidence type="ECO:0000256" key="2">
    <source>
        <dbReference type="ARBA" id="ARBA00004954"/>
    </source>
</evidence>
<evidence type="ECO:0000256" key="1">
    <source>
        <dbReference type="ARBA" id="ARBA00004844"/>
    </source>
</evidence>
<evidence type="ECO:0000256" key="5">
    <source>
        <dbReference type="ARBA" id="ARBA00022755"/>
    </source>
</evidence>
<dbReference type="SUPFAM" id="SSF52335">
    <property type="entry name" value="Methylglyoxal synthase-like"/>
    <property type="match status" value="1"/>
</dbReference>
<sequence>MITIRRALLSVSDKAGIVDLARALAEHGTELVSTGGTAKALREVGLAVTEVSELTGFPEMLDGRVKTLHPKIFASLLHRRDLPDHLKQVAEAGIQPIDLVAVNLYPFEKVVGLGCKPETAIENIDIGGPSLLRAAAKNGRDVVVLSDPGQYPQAIADLKANRGRISRGLAQQLAAAVFARTAAYDAIIHRYLSRESEPAAGFPPVLLFRLDKVGELRYGENPHQPAALYREEDFRDAPGRLVDAEKIQGKELSFNNYLDLEAAYRLVREFDQEAAVIVKHNNPCGVALGTDIAVAFRRARACDPVSAFGGIVALNRPVTEEAAREITTGFVECVIAPEYAPAALKQFQKKPAIRVLRLNWGRPAAGGLDLRPVGGGFLAQEPDASLYSELKVAGRREPTAAQLEDLKFAYTVAKHVKSNAIVLVRDGQTIGIGAGQMSRVDSARIAVSKAREFGFEIKEAAVASDAFFPFPDALEVTAEAGATSVIHPGGSKKDAEVLAAAEKHGMVMIMAGQRHFRH</sequence>
<dbReference type="InterPro" id="IPR002695">
    <property type="entry name" value="PurH-like"/>
</dbReference>
<dbReference type="FunFam" id="3.40.140.20:FF:000001">
    <property type="entry name" value="Bifunctional purine biosynthesis protein PurH"/>
    <property type="match status" value="1"/>
</dbReference>
<evidence type="ECO:0000259" key="11">
    <source>
        <dbReference type="PROSITE" id="PS51855"/>
    </source>
</evidence>
<dbReference type="Gene3D" id="3.40.50.1380">
    <property type="entry name" value="Methylglyoxal synthase-like domain"/>
    <property type="match status" value="1"/>
</dbReference>
<comment type="pathway">
    <text evidence="1 10">Purine metabolism; IMP biosynthesis via de novo pathway; IMP from 5-formamido-1-(5-phospho-D-ribosyl)imidazole-4-carboxamide: step 1/1.</text>
</comment>
<dbReference type="HAMAP" id="MF_00139">
    <property type="entry name" value="PurH"/>
    <property type="match status" value="1"/>
</dbReference>
<dbReference type="InterPro" id="IPR036914">
    <property type="entry name" value="MGS-like_dom_sf"/>
</dbReference>
<evidence type="ECO:0000256" key="4">
    <source>
        <dbReference type="ARBA" id="ARBA00022679"/>
    </source>
</evidence>
<dbReference type="EC" id="3.5.4.10" evidence="10"/>
<comment type="caution">
    <text evidence="12">The sequence shown here is derived from an EMBL/GenBank/DDBJ whole genome shotgun (WGS) entry which is preliminary data.</text>
</comment>
<name>A0A1V5MER0_UNCT6</name>
<dbReference type="SMART" id="SM00798">
    <property type="entry name" value="AICARFT_IMPCHas"/>
    <property type="match status" value="1"/>
</dbReference>
<keyword evidence="7 10" id="KW-0511">Multifunctional enzyme</keyword>
<evidence type="ECO:0000313" key="12">
    <source>
        <dbReference type="EMBL" id="OPZ91733.1"/>
    </source>
</evidence>
<dbReference type="UniPathway" id="UPA00074">
    <property type="reaction ID" value="UER00133"/>
</dbReference>
<dbReference type="GO" id="GO:0004643">
    <property type="term" value="F:phosphoribosylaminoimidazolecarboxamide formyltransferase activity"/>
    <property type="evidence" value="ECO:0007669"/>
    <property type="project" value="UniProtKB-UniRule"/>
</dbReference>
<dbReference type="SUPFAM" id="SSF53927">
    <property type="entry name" value="Cytidine deaminase-like"/>
    <property type="match status" value="1"/>
</dbReference>
<dbReference type="GO" id="GO:0003937">
    <property type="term" value="F:IMP cyclohydrolase activity"/>
    <property type="evidence" value="ECO:0007669"/>
    <property type="project" value="UniProtKB-UniRule"/>
</dbReference>
<dbReference type="Gene3D" id="3.40.140.20">
    <property type="match status" value="2"/>
</dbReference>
<dbReference type="PROSITE" id="PS51855">
    <property type="entry name" value="MGS"/>
    <property type="match status" value="1"/>
</dbReference>
<dbReference type="Proteomes" id="UP000485484">
    <property type="component" value="Unassembled WGS sequence"/>
</dbReference>
<keyword evidence="4 10" id="KW-0808">Transferase</keyword>
<comment type="similarity">
    <text evidence="3 10">Belongs to the PurH family.</text>
</comment>
<dbReference type="NCBIfam" id="NF002049">
    <property type="entry name" value="PRK00881.1"/>
    <property type="match status" value="1"/>
</dbReference>
<dbReference type="PANTHER" id="PTHR11692:SF0">
    <property type="entry name" value="BIFUNCTIONAL PURINE BIOSYNTHESIS PROTEIN ATIC"/>
    <property type="match status" value="1"/>
</dbReference>
<dbReference type="PIRSF" id="PIRSF000414">
    <property type="entry name" value="AICARFT_IMPCHas"/>
    <property type="match status" value="1"/>
</dbReference>
<dbReference type="NCBIfam" id="TIGR00355">
    <property type="entry name" value="purH"/>
    <property type="match status" value="1"/>
</dbReference>
<evidence type="ECO:0000256" key="3">
    <source>
        <dbReference type="ARBA" id="ARBA00007667"/>
    </source>
</evidence>
<dbReference type="FunFam" id="3.40.50.1380:FF:000001">
    <property type="entry name" value="Bifunctional purine biosynthesis protein PurH"/>
    <property type="match status" value="1"/>
</dbReference>
<evidence type="ECO:0000256" key="8">
    <source>
        <dbReference type="ARBA" id="ARBA00050488"/>
    </source>
</evidence>